<dbReference type="AlphaFoldDB" id="A0A2A9EK67"/>
<keyword evidence="1" id="KW-0812">Transmembrane</keyword>
<keyword evidence="3" id="KW-1185">Reference proteome</keyword>
<dbReference type="EMBL" id="PDJI01000004">
    <property type="protein sequence ID" value="PFG39006.1"/>
    <property type="molecule type" value="Genomic_DNA"/>
</dbReference>
<sequence>MARKKMSYSERQRYWRRVEYVALGVMIVATVVLVAALFM</sequence>
<reference evidence="2 3" key="1">
    <citation type="submission" date="2017-10" db="EMBL/GenBank/DDBJ databases">
        <title>Sequencing the genomes of 1000 actinobacteria strains.</title>
        <authorList>
            <person name="Klenk H.-P."/>
        </authorList>
    </citation>
    <scope>NUCLEOTIDE SEQUENCE [LARGE SCALE GENOMIC DNA]</scope>
    <source>
        <strain evidence="2 3">DSM 21838</strain>
    </source>
</reference>
<evidence type="ECO:0000313" key="2">
    <source>
        <dbReference type="EMBL" id="PFG39006.1"/>
    </source>
</evidence>
<name>A0A2A9EK67_9MICO</name>
<keyword evidence="1" id="KW-0472">Membrane</keyword>
<protein>
    <submittedName>
        <fullName evidence="2">Uncharacterized protein</fullName>
    </submittedName>
</protein>
<accession>A0A2A9EK67</accession>
<evidence type="ECO:0000256" key="1">
    <source>
        <dbReference type="SAM" id="Phobius"/>
    </source>
</evidence>
<feature type="transmembrane region" description="Helical" evidence="1">
    <location>
        <begin position="20"/>
        <end position="38"/>
    </location>
</feature>
<organism evidence="2 3">
    <name type="scientific">Georgenia soli</name>
    <dbReference type="NCBI Taxonomy" id="638953"/>
    <lineage>
        <taxon>Bacteria</taxon>
        <taxon>Bacillati</taxon>
        <taxon>Actinomycetota</taxon>
        <taxon>Actinomycetes</taxon>
        <taxon>Micrococcales</taxon>
        <taxon>Bogoriellaceae</taxon>
        <taxon>Georgenia</taxon>
    </lineage>
</organism>
<proteinExistence type="predicted"/>
<comment type="caution">
    <text evidence="2">The sequence shown here is derived from an EMBL/GenBank/DDBJ whole genome shotgun (WGS) entry which is preliminary data.</text>
</comment>
<evidence type="ECO:0000313" key="3">
    <source>
        <dbReference type="Proteomes" id="UP000222106"/>
    </source>
</evidence>
<dbReference type="Proteomes" id="UP000222106">
    <property type="component" value="Unassembled WGS sequence"/>
</dbReference>
<keyword evidence="1" id="KW-1133">Transmembrane helix</keyword>
<gene>
    <name evidence="2" type="ORF">ATJ97_1500</name>
</gene>